<organism evidence="3 4">
    <name type="scientific">Anaeramoeba flamelloides</name>
    <dbReference type="NCBI Taxonomy" id="1746091"/>
    <lineage>
        <taxon>Eukaryota</taxon>
        <taxon>Metamonada</taxon>
        <taxon>Anaeramoebidae</taxon>
        <taxon>Anaeramoeba</taxon>
    </lineage>
</organism>
<dbReference type="Proteomes" id="UP001150062">
    <property type="component" value="Unassembled WGS sequence"/>
</dbReference>
<name>A0ABQ8ZCA7_9EUKA</name>
<dbReference type="SUPFAM" id="SSF50985">
    <property type="entry name" value="RCC1/BLIP-II"/>
    <property type="match status" value="1"/>
</dbReference>
<dbReference type="InterPro" id="IPR009091">
    <property type="entry name" value="RCC1/BLIP-II"/>
</dbReference>
<comment type="caution">
    <text evidence="3">The sequence shown here is derived from an EMBL/GenBank/DDBJ whole genome shotgun (WGS) entry which is preliminary data.</text>
</comment>
<dbReference type="Gene3D" id="2.130.10.30">
    <property type="entry name" value="Regulator of chromosome condensation 1/beta-lactamase-inhibitor protein II"/>
    <property type="match status" value="1"/>
</dbReference>
<accession>A0ABQ8ZCA7</accession>
<feature type="repeat" description="RCC1" evidence="1">
    <location>
        <begin position="97"/>
        <end position="148"/>
    </location>
</feature>
<evidence type="ECO:0000256" key="2">
    <source>
        <dbReference type="SAM" id="Phobius"/>
    </source>
</evidence>
<proteinExistence type="predicted"/>
<protein>
    <submittedName>
        <fullName evidence="3">Uncharacterized protein</fullName>
    </submittedName>
</protein>
<evidence type="ECO:0000313" key="3">
    <source>
        <dbReference type="EMBL" id="KAJ6254526.1"/>
    </source>
</evidence>
<dbReference type="InterPro" id="IPR000408">
    <property type="entry name" value="Reg_chr_condens"/>
</dbReference>
<keyword evidence="2" id="KW-0472">Membrane</keyword>
<dbReference type="PANTHER" id="PTHR45982">
    <property type="entry name" value="REGULATOR OF CHROMOSOME CONDENSATION"/>
    <property type="match status" value="1"/>
</dbReference>
<evidence type="ECO:0000313" key="4">
    <source>
        <dbReference type="Proteomes" id="UP001150062"/>
    </source>
</evidence>
<dbReference type="InterPro" id="IPR051553">
    <property type="entry name" value="Ran_GTPase-activating"/>
</dbReference>
<dbReference type="EMBL" id="JAOAOG010000019">
    <property type="protein sequence ID" value="KAJ6254526.1"/>
    <property type="molecule type" value="Genomic_DNA"/>
</dbReference>
<gene>
    <name evidence="3" type="ORF">M0813_12351</name>
</gene>
<sequence>MSNIKGIGDKTGNWKNNVRLVKALEPITVLPKKVGTIKQVVSDFYGNITFLSHKGHVYQSSSKSYTSTLKAVQNLPPIKSIHSGYHHLFAMTKGSDPKIYGWGFNNYFQLGLPMERTYDKPTLIPYSKKIQIHEIHPSGYASLFLDTKEHILYGCGNNTHGQTAIKNSSSKVKTIKRAYKNVSKVFTGHAAHSYLIKSDGRLYAFGCNFGLFFIFESFFLLLFFLFGWIPKFFLFSC</sequence>
<evidence type="ECO:0000256" key="1">
    <source>
        <dbReference type="PROSITE-ProRule" id="PRU00235"/>
    </source>
</evidence>
<feature type="transmembrane region" description="Helical" evidence="2">
    <location>
        <begin position="202"/>
        <end position="229"/>
    </location>
</feature>
<reference evidence="3" key="1">
    <citation type="submission" date="2022-08" db="EMBL/GenBank/DDBJ databases">
        <title>Novel sulfate-reducing endosymbionts in the free-living metamonad Anaeramoeba.</title>
        <authorList>
            <person name="Jerlstrom-Hultqvist J."/>
            <person name="Cepicka I."/>
            <person name="Gallot-Lavallee L."/>
            <person name="Salas-Leiva D."/>
            <person name="Curtis B.A."/>
            <person name="Zahonova K."/>
            <person name="Pipaliya S."/>
            <person name="Dacks J."/>
            <person name="Roger A.J."/>
        </authorList>
    </citation>
    <scope>NUCLEOTIDE SEQUENCE</scope>
    <source>
        <strain evidence="3">Schooner1</strain>
    </source>
</reference>
<keyword evidence="2" id="KW-0812">Transmembrane</keyword>
<keyword evidence="4" id="KW-1185">Reference proteome</keyword>
<keyword evidence="2" id="KW-1133">Transmembrane helix</keyword>
<dbReference type="Pfam" id="PF00415">
    <property type="entry name" value="RCC1"/>
    <property type="match status" value="1"/>
</dbReference>
<dbReference type="PROSITE" id="PS50012">
    <property type="entry name" value="RCC1_3"/>
    <property type="match status" value="1"/>
</dbReference>
<dbReference type="PANTHER" id="PTHR45982:SF1">
    <property type="entry name" value="REGULATOR OF CHROMOSOME CONDENSATION"/>
    <property type="match status" value="1"/>
</dbReference>